<keyword evidence="3" id="KW-0997">Cell inner membrane</keyword>
<feature type="transmembrane region" description="Helical" evidence="7">
    <location>
        <begin position="92"/>
        <end position="111"/>
    </location>
</feature>
<evidence type="ECO:0000259" key="8">
    <source>
        <dbReference type="Pfam" id="PF06808"/>
    </source>
</evidence>
<evidence type="ECO:0000256" key="5">
    <source>
        <dbReference type="ARBA" id="ARBA00022989"/>
    </source>
</evidence>
<reference evidence="9" key="2">
    <citation type="submission" date="2020-09" db="EMBL/GenBank/DDBJ databases">
        <authorList>
            <person name="Sun Q."/>
            <person name="Zhou Y."/>
        </authorList>
    </citation>
    <scope>NUCLEOTIDE SEQUENCE</scope>
    <source>
        <strain evidence="9">CGMCC 1.12987</strain>
    </source>
</reference>
<keyword evidence="5 7" id="KW-1133">Transmembrane helix</keyword>
<feature type="transmembrane region" description="Helical" evidence="7">
    <location>
        <begin position="400"/>
        <end position="418"/>
    </location>
</feature>
<organism evidence="9 10">
    <name type="scientific">Paenibacillus abyssi</name>
    <dbReference type="NCBI Taxonomy" id="1340531"/>
    <lineage>
        <taxon>Bacteria</taxon>
        <taxon>Bacillati</taxon>
        <taxon>Bacillota</taxon>
        <taxon>Bacilli</taxon>
        <taxon>Bacillales</taxon>
        <taxon>Paenibacillaceae</taxon>
        <taxon>Paenibacillus</taxon>
    </lineage>
</organism>
<keyword evidence="2" id="KW-1003">Cell membrane</keyword>
<dbReference type="InterPro" id="IPR004681">
    <property type="entry name" value="TRAP_DctM"/>
</dbReference>
<comment type="subcellular location">
    <subcellularLocation>
        <location evidence="1">Cell inner membrane</location>
        <topology evidence="1">Multi-pass membrane protein</topology>
    </subcellularLocation>
</comment>
<proteinExistence type="predicted"/>
<reference evidence="9" key="1">
    <citation type="journal article" date="2014" name="Int. J. Syst. Evol. Microbiol.">
        <title>Complete genome sequence of Corynebacterium casei LMG S-19264T (=DSM 44701T), isolated from a smear-ripened cheese.</title>
        <authorList>
            <consortium name="US DOE Joint Genome Institute (JGI-PGF)"/>
            <person name="Walter F."/>
            <person name="Albersmeier A."/>
            <person name="Kalinowski J."/>
            <person name="Ruckert C."/>
        </authorList>
    </citation>
    <scope>NUCLEOTIDE SEQUENCE</scope>
    <source>
        <strain evidence="9">CGMCC 1.12987</strain>
    </source>
</reference>
<evidence type="ECO:0000256" key="3">
    <source>
        <dbReference type="ARBA" id="ARBA00022519"/>
    </source>
</evidence>
<evidence type="ECO:0000256" key="1">
    <source>
        <dbReference type="ARBA" id="ARBA00004429"/>
    </source>
</evidence>
<feature type="transmembrane region" description="Helical" evidence="7">
    <location>
        <begin position="309"/>
        <end position="331"/>
    </location>
</feature>
<dbReference type="NCBIfam" id="TIGR00786">
    <property type="entry name" value="dctM"/>
    <property type="match status" value="1"/>
</dbReference>
<keyword evidence="6 7" id="KW-0472">Membrane</keyword>
<evidence type="ECO:0000256" key="6">
    <source>
        <dbReference type="ARBA" id="ARBA00023136"/>
    </source>
</evidence>
<accession>A0A917CW46</accession>
<evidence type="ECO:0000313" key="10">
    <source>
        <dbReference type="Proteomes" id="UP000644756"/>
    </source>
</evidence>
<keyword evidence="4 7" id="KW-0812">Transmembrane</keyword>
<keyword evidence="10" id="KW-1185">Reference proteome</keyword>
<feature type="transmembrane region" description="Helical" evidence="7">
    <location>
        <begin position="175"/>
        <end position="199"/>
    </location>
</feature>
<feature type="domain" description="TRAP C4-dicarboxylate transport system permease DctM subunit" evidence="8">
    <location>
        <begin position="13"/>
        <end position="421"/>
    </location>
</feature>
<dbReference type="GO" id="GO:0022857">
    <property type="term" value="F:transmembrane transporter activity"/>
    <property type="evidence" value="ECO:0007669"/>
    <property type="project" value="TreeGrafter"/>
</dbReference>
<feature type="transmembrane region" description="Helical" evidence="7">
    <location>
        <begin position="363"/>
        <end position="388"/>
    </location>
</feature>
<dbReference type="EMBL" id="BMGR01000004">
    <property type="protein sequence ID" value="GGG00334.1"/>
    <property type="molecule type" value="Genomic_DNA"/>
</dbReference>
<feature type="transmembrane region" description="Helical" evidence="7">
    <location>
        <begin position="276"/>
        <end position="297"/>
    </location>
</feature>
<dbReference type="AlphaFoldDB" id="A0A917CW46"/>
<feature type="transmembrane region" description="Helical" evidence="7">
    <location>
        <begin position="338"/>
        <end position="357"/>
    </location>
</feature>
<comment type="caution">
    <text evidence="9">The sequence shown here is derived from an EMBL/GenBank/DDBJ whole genome shotgun (WGS) entry which is preliminary data.</text>
</comment>
<sequence>MTTAAIAMIILAVSFIILMVLGFPIAIVLTGSTLLTIMFLDIPLAVVGQRIIQGVNSYTLLAVPFFILAGQIMGQGGLALRLINLAQLMVGFIRGGLAMVNCVTSTLFGNISGSAVADVSSIGSVMIPMMKKKGYDADYTVAVTTSTAVQGVVMPPSHNMILYALAAGGISISNLFMAGIIPCLIMLVALMITSYIIAVKRGYEKGEPVALKAVPKIIKDGFLSLMTGGIILGGIFSGWFTATESGAIACVYAFILTFFVYKDIPLSHMWIILKKTFRTVSMVMFLIGASSAFAWVLTYLKVPQMVTELFLGFTANPHLILFFVMVLLLLLGAPMDMAPLILIMTPILFPVMTALGVDPIHFGVVLIVNLGIGLITPPVGTVLFVGCAIGKVSIEKTSRALLPFYAALVGVLFLLAYVPDITLFLPRVLNGYAG</sequence>
<name>A0A917CW46_9BACL</name>
<evidence type="ECO:0000313" key="9">
    <source>
        <dbReference type="EMBL" id="GGG00334.1"/>
    </source>
</evidence>
<feature type="transmembrane region" description="Helical" evidence="7">
    <location>
        <begin position="220"/>
        <end position="240"/>
    </location>
</feature>
<evidence type="ECO:0000256" key="7">
    <source>
        <dbReference type="SAM" id="Phobius"/>
    </source>
</evidence>
<dbReference type="PANTHER" id="PTHR33362:SF2">
    <property type="entry name" value="TRAP TRANSPORTER LARGE PERMEASE PROTEIN"/>
    <property type="match status" value="1"/>
</dbReference>
<feature type="transmembrane region" description="Helical" evidence="7">
    <location>
        <begin position="246"/>
        <end position="264"/>
    </location>
</feature>
<gene>
    <name evidence="9" type="ORF">GCM10010916_16960</name>
</gene>
<dbReference type="GO" id="GO:0005886">
    <property type="term" value="C:plasma membrane"/>
    <property type="evidence" value="ECO:0007669"/>
    <property type="project" value="UniProtKB-SubCell"/>
</dbReference>
<evidence type="ECO:0000256" key="2">
    <source>
        <dbReference type="ARBA" id="ARBA00022475"/>
    </source>
</evidence>
<dbReference type="Proteomes" id="UP000644756">
    <property type="component" value="Unassembled WGS sequence"/>
</dbReference>
<dbReference type="RefSeq" id="WP_188530607.1">
    <property type="nucleotide sequence ID" value="NZ_BMGR01000004.1"/>
</dbReference>
<evidence type="ECO:0000256" key="4">
    <source>
        <dbReference type="ARBA" id="ARBA00022692"/>
    </source>
</evidence>
<feature type="transmembrane region" description="Helical" evidence="7">
    <location>
        <begin position="6"/>
        <end position="27"/>
    </location>
</feature>
<dbReference type="InterPro" id="IPR010656">
    <property type="entry name" value="DctM"/>
</dbReference>
<protein>
    <submittedName>
        <fullName evidence="9">Membrane protein</fullName>
    </submittedName>
</protein>
<dbReference type="Pfam" id="PF06808">
    <property type="entry name" value="DctM"/>
    <property type="match status" value="1"/>
</dbReference>
<feature type="transmembrane region" description="Helical" evidence="7">
    <location>
        <begin position="58"/>
        <end position="80"/>
    </location>
</feature>
<dbReference type="PANTHER" id="PTHR33362">
    <property type="entry name" value="SIALIC ACID TRAP TRANSPORTER PERMEASE PROTEIN SIAT-RELATED"/>
    <property type="match status" value="1"/>
</dbReference>
<dbReference type="PIRSF" id="PIRSF006066">
    <property type="entry name" value="HI0050"/>
    <property type="match status" value="1"/>
</dbReference>